<dbReference type="InterPro" id="IPR011033">
    <property type="entry name" value="PRC_barrel-like_sf"/>
</dbReference>
<dbReference type="InterPro" id="IPR014747">
    <property type="entry name" value="Bac_photo_RC_H_C"/>
</dbReference>
<evidence type="ECO:0000256" key="1">
    <source>
        <dbReference type="SAM" id="MobiDB-lite"/>
    </source>
</evidence>
<dbReference type="GO" id="GO:0019684">
    <property type="term" value="P:photosynthesis, light reaction"/>
    <property type="evidence" value="ECO:0007669"/>
    <property type="project" value="InterPro"/>
</dbReference>
<feature type="region of interest" description="Disordered" evidence="1">
    <location>
        <begin position="117"/>
        <end position="153"/>
    </location>
</feature>
<protein>
    <submittedName>
        <fullName evidence="2">PRC-barrel domain containing protein</fullName>
    </submittedName>
</protein>
<dbReference type="GO" id="GO:0030077">
    <property type="term" value="C:plasma membrane light-harvesting complex"/>
    <property type="evidence" value="ECO:0007669"/>
    <property type="project" value="InterPro"/>
</dbReference>
<feature type="region of interest" description="Disordered" evidence="1">
    <location>
        <begin position="1"/>
        <end position="24"/>
    </location>
</feature>
<feature type="compositionally biased region" description="Basic and acidic residues" evidence="1">
    <location>
        <begin position="125"/>
        <end position="145"/>
    </location>
</feature>
<accession>A0A7D6CE75</accession>
<reference evidence="2" key="1">
    <citation type="submission" date="2020-08" db="EMBL/GenBank/DDBJ databases">
        <title>A bifunctional nitrone conjugated secondary metabolite targeting the ribosome.</title>
        <authorList>
            <person name="Limbrick E.M."/>
            <person name="Graf M."/>
            <person name="Derewacz D.K."/>
            <person name="Nguyen F."/>
            <person name="Spraggins J.M."/>
            <person name="Wieland M."/>
            <person name="Ynigez-Gutierrez A.E."/>
            <person name="Reisman B.J."/>
            <person name="Zinshteyn B."/>
            <person name="McCulloch K."/>
            <person name="Iverson T.M."/>
            <person name="Green R."/>
            <person name="Wilson D.N."/>
            <person name="Bachmann B.O."/>
        </authorList>
    </citation>
    <scope>NUCLEOTIDE SEQUENCE</scope>
    <source>
        <strain evidence="2">Africana</strain>
    </source>
</reference>
<name>A0A7D6CE75_9ACTN</name>
<proteinExistence type="predicted"/>
<evidence type="ECO:0000313" key="2">
    <source>
        <dbReference type="EMBL" id="QLJ99770.1"/>
    </source>
</evidence>
<sequence length="153" mass="16512">MDRLDPHAATGTPEPMIHGGQGAIAGGAPAGRFDPWSYRDRASVADADLVGYHVEASDGRIGKIDSASHEVGGSYLVVDTGAWLFFGKKVMLPAGTVHHVDHGARTVYVDRDRDQIKAAPEYDEDSHSDPAYRDRLGGYYDERHGNLPPGTAR</sequence>
<gene>
    <name evidence="2" type="ORF">HZU44_06590</name>
</gene>
<dbReference type="Gene3D" id="3.90.50.10">
    <property type="entry name" value="Photosynthetic Reaction Center, subunit H, domain 2"/>
    <property type="match status" value="1"/>
</dbReference>
<organism evidence="2">
    <name type="scientific">Micromonospora carbonacea</name>
    <dbReference type="NCBI Taxonomy" id="47853"/>
    <lineage>
        <taxon>Bacteria</taxon>
        <taxon>Bacillati</taxon>
        <taxon>Actinomycetota</taxon>
        <taxon>Actinomycetes</taxon>
        <taxon>Micromonosporales</taxon>
        <taxon>Micromonosporaceae</taxon>
        <taxon>Micromonospora</taxon>
    </lineage>
</organism>
<dbReference type="SUPFAM" id="SSF50346">
    <property type="entry name" value="PRC-barrel domain"/>
    <property type="match status" value="1"/>
</dbReference>
<dbReference type="EMBL" id="CP058905">
    <property type="protein sequence ID" value="QLJ99770.1"/>
    <property type="molecule type" value="Genomic_DNA"/>
</dbReference>
<dbReference type="AlphaFoldDB" id="A0A7D6CE75"/>